<evidence type="ECO:0000259" key="11">
    <source>
        <dbReference type="PROSITE" id="PS50880"/>
    </source>
</evidence>
<dbReference type="InterPro" id="IPR005733">
    <property type="entry name" value="TopoI_bac-type"/>
</dbReference>
<dbReference type="EMBL" id="CP115156">
    <property type="protein sequence ID" value="WBL31602.1"/>
    <property type="molecule type" value="Genomic_DNA"/>
</dbReference>
<evidence type="ECO:0000256" key="4">
    <source>
        <dbReference type="ARBA" id="ARBA00022771"/>
    </source>
</evidence>
<dbReference type="Gene3D" id="3.40.50.140">
    <property type="match status" value="1"/>
</dbReference>
<dbReference type="InterPro" id="IPR013824">
    <property type="entry name" value="Topo_IA_cen_sub1"/>
</dbReference>
<evidence type="ECO:0000313" key="13">
    <source>
        <dbReference type="EMBL" id="WBL31602.1"/>
    </source>
</evidence>
<feature type="site" description="Interaction with DNA" evidence="10">
    <location>
        <position position="476"/>
    </location>
</feature>
<dbReference type="InterPro" id="IPR023406">
    <property type="entry name" value="Topo_IA_AS"/>
</dbReference>
<dbReference type="SUPFAM" id="SSF56712">
    <property type="entry name" value="Prokaryotic type I DNA topoisomerase"/>
    <property type="match status" value="1"/>
</dbReference>
<dbReference type="Pfam" id="PF01131">
    <property type="entry name" value="Topoisom_bac"/>
    <property type="match status" value="1"/>
</dbReference>
<dbReference type="InterPro" id="IPR013825">
    <property type="entry name" value="Topo_IA_cen_sub2"/>
</dbReference>
<dbReference type="HAMAP" id="MF_00952">
    <property type="entry name" value="Topoisom_1_prok"/>
    <property type="match status" value="1"/>
</dbReference>
<evidence type="ECO:0000313" key="14">
    <source>
        <dbReference type="Proteomes" id="UP001210120"/>
    </source>
</evidence>
<name>A0ABY7M2M4_9MOLU</name>
<keyword evidence="7 10" id="KW-0799">Topoisomerase</keyword>
<evidence type="ECO:0000256" key="6">
    <source>
        <dbReference type="ARBA" id="ARBA00022842"/>
    </source>
</evidence>
<dbReference type="Pfam" id="PF01751">
    <property type="entry name" value="Toprim"/>
    <property type="match status" value="1"/>
</dbReference>
<dbReference type="InterPro" id="IPR006171">
    <property type="entry name" value="TOPRIM_dom"/>
</dbReference>
<dbReference type="SMART" id="SM00436">
    <property type="entry name" value="TOP1Bc"/>
    <property type="match status" value="1"/>
</dbReference>
<dbReference type="Proteomes" id="UP001210120">
    <property type="component" value="Chromosome"/>
</dbReference>
<feature type="site" description="Interaction with DNA" evidence="10">
    <location>
        <position position="145"/>
    </location>
</feature>
<dbReference type="NCBIfam" id="TIGR01051">
    <property type="entry name" value="topA_bact"/>
    <property type="match status" value="1"/>
</dbReference>
<dbReference type="InterPro" id="IPR003601">
    <property type="entry name" value="Topo_IA_2"/>
</dbReference>
<keyword evidence="5" id="KW-0862">Zinc</keyword>
<gene>
    <name evidence="10 13" type="primary">topA</name>
    <name evidence="13" type="ORF">O7R10_00880</name>
</gene>
<feature type="domain" description="Toprim" evidence="11">
    <location>
        <begin position="3"/>
        <end position="115"/>
    </location>
</feature>
<dbReference type="Gene3D" id="2.70.20.10">
    <property type="entry name" value="Topoisomerase I, domain 3"/>
    <property type="match status" value="1"/>
</dbReference>
<dbReference type="InterPro" id="IPR028612">
    <property type="entry name" value="Topoisom_1_IA"/>
</dbReference>
<evidence type="ECO:0000256" key="10">
    <source>
        <dbReference type="HAMAP-Rule" id="MF_00952"/>
    </source>
</evidence>
<feature type="region of interest" description="Interaction with DNA" evidence="10">
    <location>
        <begin position="163"/>
        <end position="168"/>
    </location>
</feature>
<keyword evidence="3" id="KW-0479">Metal-binding</keyword>
<keyword evidence="8 10" id="KW-0238">DNA-binding</keyword>
<feature type="site" description="Interaction with DNA" evidence="10">
    <location>
        <position position="293"/>
    </location>
</feature>
<evidence type="ECO:0000256" key="7">
    <source>
        <dbReference type="ARBA" id="ARBA00023029"/>
    </source>
</evidence>
<feature type="site" description="Interaction with DNA" evidence="10">
    <location>
        <position position="142"/>
    </location>
</feature>
<dbReference type="CDD" id="cd00186">
    <property type="entry name" value="TOP1Ac"/>
    <property type="match status" value="1"/>
</dbReference>
<accession>A0ABY7M2M4</accession>
<comment type="subunit">
    <text evidence="10">Monomer.</text>
</comment>
<reference evidence="13" key="1">
    <citation type="submission" date="2022-12" db="EMBL/GenBank/DDBJ databases">
        <title>Genomic Characterization of Candidatus Phytoplasma sacchari in China.</title>
        <authorList>
            <person name="Zhang R.-Y."/>
        </authorList>
    </citation>
    <scope>NUCLEOTIDE SEQUENCE [LARGE SCALE GENOMIC DNA]</scope>
    <source>
        <strain evidence="13">SCWL1</strain>
    </source>
</reference>
<dbReference type="PRINTS" id="PR00417">
    <property type="entry name" value="PRTPISMRASEI"/>
</dbReference>
<organism evidence="13 14">
    <name type="scientific">Candidatus Phytoplasma sacchari</name>
    <dbReference type="NCBI Taxonomy" id="2609813"/>
    <lineage>
        <taxon>Bacteria</taxon>
        <taxon>Bacillati</taxon>
        <taxon>Mycoplasmatota</taxon>
        <taxon>Mollicutes</taxon>
        <taxon>Acholeplasmatales</taxon>
        <taxon>Acholeplasmataceae</taxon>
        <taxon>Candidatus Phytoplasma</taxon>
        <taxon>16SrXI (Rice yellow dwarf group)</taxon>
    </lineage>
</organism>
<dbReference type="GO" id="GO:0003917">
    <property type="term" value="F:DNA topoisomerase type I (single strand cut, ATP-independent) activity"/>
    <property type="evidence" value="ECO:0007669"/>
    <property type="project" value="UniProtKB-EC"/>
</dbReference>
<comment type="catalytic activity">
    <reaction evidence="1 10">
        <text>ATP-independent breakage of single-stranded DNA, followed by passage and rejoining.</text>
        <dbReference type="EC" id="5.6.2.1"/>
    </reaction>
</comment>
<sequence length="691" mass="80988">MKSKVIIVESPTKIKTLNSYFENKILVLSSKGHIRDLSYKGKDNLGIDIKNNFNPMYQIIPKQKELVNKIIKLTKGKQIFLATDPDREGEAIAWHLAEILKLNLKEKNRIIFNEINKKTVLEALKKPISIKKNLVDSQEARRILDRIIGFKLSQITRKKSAKSAGRVQSVALKLIVEIEEQRKKFIPEKYYLIKAVFDKFQTYLKINKKEKINTEEQANKIIEDIKNKNFLLNKIKNKKIINKSPKPFITATLQQEAFKILSMSAKTTMSYAQKLYEGVKIDDSIVGLITYMRTDSHRISSIFYDKLNIFIKKEYGSEYLNNYKQEIKKELVQDAHEAIRPTDLSITPHFLKKYLNKYELALYEMIYKRTLASFMSNAIFEQNEFFFSVNKYIFVTNDNKIIFDGFYKILKSDFKMTNLSFLEKNKTYLPEKIEKIQKETSPPSQFTEASLIKKLENLKIGRPSTYANIIEILKKRFYVYIEKKKIICTKLGILIKKTLDDFFPSIINIDYTSQIEKKLDEIYYNKISKIDFLKEFYNNFINLWDLANKKIKKEEIITKEKCSLCNDFLVKRKGKYGEFLGCNSFPQCKNMISLKEKKEEIITKEKCSLCNDFLVKRKGKYGEFLGCNSFPQCKNMISLKEKKEEIITKEKCSLCNDFLVKRKGKYGEFLGCNSFPQCKNMISLKEKKEGK</sequence>
<protein>
    <recommendedName>
        <fullName evidence="10">DNA topoisomerase 1</fullName>
        <ecNumber evidence="10">5.6.2.1</ecNumber>
    </recommendedName>
    <alternativeName>
        <fullName evidence="10">DNA topoisomerase I</fullName>
    </alternativeName>
</protein>
<feature type="site" description="Interaction with DNA" evidence="10">
    <location>
        <position position="33"/>
    </location>
</feature>
<dbReference type="InterPro" id="IPR023405">
    <property type="entry name" value="Topo_IA_core_domain"/>
</dbReference>
<comment type="function">
    <text evidence="10">Releases the supercoiling and torsional tension of DNA, which is introduced during the DNA replication and transcription, by transiently cleaving and rejoining one strand of the DNA duplex. Introduces a single-strand break via transesterification at a target site in duplex DNA. The scissile phosphodiester is attacked by the catalytic tyrosine of the enzyme, resulting in the formation of a DNA-(5'-phosphotyrosyl)-enzyme intermediate and the expulsion of a 3'-OH DNA strand. The free DNA strand then undergoes passage around the unbroken strand, thus removing DNA supercoils. Finally, in the religation step, the DNA 3'-OH attacks the covalent intermediate to expel the active-site tyrosine and restore the DNA phosphodiester backbone.</text>
</comment>
<evidence type="ECO:0000256" key="3">
    <source>
        <dbReference type="ARBA" id="ARBA00022723"/>
    </source>
</evidence>
<evidence type="ECO:0000256" key="8">
    <source>
        <dbReference type="ARBA" id="ARBA00023125"/>
    </source>
</evidence>
<dbReference type="PROSITE" id="PS50880">
    <property type="entry name" value="TOPRIM"/>
    <property type="match status" value="1"/>
</dbReference>
<dbReference type="Gene3D" id="1.10.460.10">
    <property type="entry name" value="Topoisomerase I, domain 2"/>
    <property type="match status" value="1"/>
</dbReference>
<dbReference type="PROSITE" id="PS52039">
    <property type="entry name" value="TOPO_IA_2"/>
    <property type="match status" value="1"/>
</dbReference>
<evidence type="ECO:0000259" key="12">
    <source>
        <dbReference type="PROSITE" id="PS52039"/>
    </source>
</evidence>
<dbReference type="Pfam" id="PF01396">
    <property type="entry name" value="Zn_ribbon_Top1"/>
    <property type="match status" value="3"/>
</dbReference>
<feature type="active site" description="O-(5'-phospho-DNA)-tyrosine intermediate" evidence="10">
    <location>
        <position position="291"/>
    </location>
</feature>
<keyword evidence="9 10" id="KW-0413">Isomerase</keyword>
<dbReference type="InterPro" id="IPR003602">
    <property type="entry name" value="Topo_IA_DNA-bd_dom"/>
</dbReference>
<dbReference type="Gene3D" id="1.10.290.10">
    <property type="entry name" value="Topoisomerase I, domain 4"/>
    <property type="match status" value="1"/>
</dbReference>
<dbReference type="InterPro" id="IPR013826">
    <property type="entry name" value="Topo_IA_cen_sub3"/>
</dbReference>
<proteinExistence type="inferred from homology"/>
<evidence type="ECO:0000256" key="1">
    <source>
        <dbReference type="ARBA" id="ARBA00000213"/>
    </source>
</evidence>
<keyword evidence="4" id="KW-0863">Zinc-finger</keyword>
<evidence type="ECO:0000256" key="9">
    <source>
        <dbReference type="ARBA" id="ARBA00023235"/>
    </source>
</evidence>
<feature type="site" description="Interaction with DNA" evidence="10">
    <location>
        <position position="141"/>
    </location>
</feature>
<comment type="similarity">
    <text evidence="2 10">Belongs to the type IA topoisomerase family.</text>
</comment>
<keyword evidence="14" id="KW-1185">Reference proteome</keyword>
<dbReference type="PANTHER" id="PTHR42785:SF1">
    <property type="entry name" value="DNA TOPOISOMERASE"/>
    <property type="match status" value="1"/>
</dbReference>
<feature type="domain" description="Topo IA-type catalytic" evidence="12">
    <location>
        <begin position="131"/>
        <end position="544"/>
    </location>
</feature>
<dbReference type="SMART" id="SM00437">
    <property type="entry name" value="TOP1Ac"/>
    <property type="match status" value="1"/>
</dbReference>
<dbReference type="PROSITE" id="PS00396">
    <property type="entry name" value="TOPO_IA_1"/>
    <property type="match status" value="1"/>
</dbReference>
<dbReference type="SUPFAM" id="SSF57783">
    <property type="entry name" value="Zinc beta-ribbon"/>
    <property type="match status" value="3"/>
</dbReference>
<evidence type="ECO:0000256" key="2">
    <source>
        <dbReference type="ARBA" id="ARBA00009446"/>
    </source>
</evidence>
<evidence type="ECO:0000256" key="5">
    <source>
        <dbReference type="ARBA" id="ARBA00022833"/>
    </source>
</evidence>
<dbReference type="EC" id="5.6.2.1" evidence="10"/>
<dbReference type="InterPro" id="IPR013497">
    <property type="entry name" value="Topo_IA_cen"/>
</dbReference>
<keyword evidence="6" id="KW-0460">Magnesium</keyword>
<comment type="caution">
    <text evidence="10">Lacks conserved residue(s) required for the propagation of feature annotation.</text>
</comment>
<dbReference type="SMART" id="SM00493">
    <property type="entry name" value="TOPRIM"/>
    <property type="match status" value="1"/>
</dbReference>
<dbReference type="InterPro" id="IPR013498">
    <property type="entry name" value="Topo_IA_Znf"/>
</dbReference>
<dbReference type="InterPro" id="IPR000380">
    <property type="entry name" value="Topo_IA"/>
</dbReference>
<dbReference type="PANTHER" id="PTHR42785">
    <property type="entry name" value="DNA TOPOISOMERASE, TYPE IA, CORE"/>
    <property type="match status" value="1"/>
</dbReference>
<dbReference type="Gene3D" id="3.30.65.10">
    <property type="entry name" value="Bacterial Topoisomerase I, domain 1"/>
    <property type="match status" value="3"/>
</dbReference>